<evidence type="ECO:0000313" key="3">
    <source>
        <dbReference type="Proteomes" id="UP001153365"/>
    </source>
</evidence>
<dbReference type="EMBL" id="CALTRL010005831">
    <property type="protein sequence ID" value="CAH7687062.1"/>
    <property type="molecule type" value="Genomic_DNA"/>
</dbReference>
<feature type="non-terminal residue" evidence="2">
    <location>
        <position position="1"/>
    </location>
</feature>
<dbReference type="PANTHER" id="PTHR15410:SF2">
    <property type="entry name" value="HIRA-INTERACTING PROTEIN 3"/>
    <property type="match status" value="1"/>
</dbReference>
<dbReference type="Proteomes" id="UP001153365">
    <property type="component" value="Unassembled WGS sequence"/>
</dbReference>
<evidence type="ECO:0000313" key="2">
    <source>
        <dbReference type="EMBL" id="CAH7687062.1"/>
    </source>
</evidence>
<proteinExistence type="predicted"/>
<feature type="compositionally biased region" description="Basic and acidic residues" evidence="1">
    <location>
        <begin position="1"/>
        <end position="50"/>
    </location>
</feature>
<feature type="compositionally biased region" description="Acidic residues" evidence="1">
    <location>
        <begin position="233"/>
        <end position="250"/>
    </location>
</feature>
<dbReference type="PANTHER" id="PTHR15410">
    <property type="entry name" value="HIRA-INTERACTING PROTEIN 3"/>
    <property type="match status" value="1"/>
</dbReference>
<sequence length="306" mass="34741">ETQKNDEEGSQDYSKKDERPPTEKIEKADDGDVGVKSDVERTAEQKRLDDCQSVSKSHHSPTRRKSDVSLKPPRSKKSSTKKELSAEYIDSDGEPMSPPPRLADERRKTEADEHLESTLEDNHQSSSSLKAKSKGPRSKKVKESEPRDKLEEQIKRLKTLVGACGKRVQWKREFKLIDSQSGQIDHLKRMLYDLGMNTKGKMSLAKAKEIGERRALEAEIDELKASSLKVDKEDDDEEEEDEDEDEDEEGMENKGERRSGGRKRKSGMVIGKSDDEEDEDNEKDGKKQKRINPYAFLGQGSDDESD</sequence>
<name>A0AAV0BIB0_PHAPC</name>
<dbReference type="AlphaFoldDB" id="A0AAV0BIB0"/>
<keyword evidence="3" id="KW-1185">Reference proteome</keyword>
<feature type="compositionally biased region" description="Basic and acidic residues" evidence="1">
    <location>
        <begin position="222"/>
        <end position="232"/>
    </location>
</feature>
<feature type="compositionally biased region" description="Basic and acidic residues" evidence="1">
    <location>
        <begin position="102"/>
        <end position="123"/>
    </location>
</feature>
<reference evidence="2" key="1">
    <citation type="submission" date="2022-06" db="EMBL/GenBank/DDBJ databases">
        <authorList>
            <consortium name="SYNGENTA / RWTH Aachen University"/>
        </authorList>
    </citation>
    <scope>NUCLEOTIDE SEQUENCE</scope>
</reference>
<feature type="compositionally biased region" description="Basic residues" evidence="1">
    <location>
        <begin position="131"/>
        <end position="140"/>
    </location>
</feature>
<dbReference type="GO" id="GO:0005634">
    <property type="term" value="C:nucleus"/>
    <property type="evidence" value="ECO:0007669"/>
    <property type="project" value="TreeGrafter"/>
</dbReference>
<gene>
    <name evidence="2" type="ORF">PPACK8108_LOCUS21794</name>
</gene>
<organism evidence="2 3">
    <name type="scientific">Phakopsora pachyrhizi</name>
    <name type="common">Asian soybean rust disease fungus</name>
    <dbReference type="NCBI Taxonomy" id="170000"/>
    <lineage>
        <taxon>Eukaryota</taxon>
        <taxon>Fungi</taxon>
        <taxon>Dikarya</taxon>
        <taxon>Basidiomycota</taxon>
        <taxon>Pucciniomycotina</taxon>
        <taxon>Pucciniomycetes</taxon>
        <taxon>Pucciniales</taxon>
        <taxon>Phakopsoraceae</taxon>
        <taxon>Phakopsora</taxon>
    </lineage>
</organism>
<feature type="region of interest" description="Disordered" evidence="1">
    <location>
        <begin position="222"/>
        <end position="306"/>
    </location>
</feature>
<protein>
    <submittedName>
        <fullName evidence="2">Expressed protein</fullName>
    </submittedName>
</protein>
<feature type="region of interest" description="Disordered" evidence="1">
    <location>
        <begin position="1"/>
        <end position="149"/>
    </location>
</feature>
<comment type="caution">
    <text evidence="2">The sequence shown here is derived from an EMBL/GenBank/DDBJ whole genome shotgun (WGS) entry which is preliminary data.</text>
</comment>
<accession>A0AAV0BIB0</accession>
<evidence type="ECO:0000256" key="1">
    <source>
        <dbReference type="SAM" id="MobiDB-lite"/>
    </source>
</evidence>
<dbReference type="InterPro" id="IPR037647">
    <property type="entry name" value="HIRIP3"/>
</dbReference>